<feature type="compositionally biased region" description="Polar residues" evidence="11">
    <location>
        <begin position="490"/>
        <end position="507"/>
    </location>
</feature>
<protein>
    <recommendedName>
        <fullName evidence="2">mitogen-activated protein kinase kinase kinase</fullName>
        <ecNumber evidence="2">2.7.11.25</ecNumber>
    </recommendedName>
</protein>
<feature type="compositionally biased region" description="Basic and acidic residues" evidence="11">
    <location>
        <begin position="258"/>
        <end position="273"/>
    </location>
</feature>
<feature type="compositionally biased region" description="Low complexity" evidence="11">
    <location>
        <begin position="134"/>
        <end position="146"/>
    </location>
</feature>
<feature type="compositionally biased region" description="Low complexity" evidence="11">
    <location>
        <begin position="101"/>
        <end position="112"/>
    </location>
</feature>
<feature type="domain" description="Protein kinase" evidence="12">
    <location>
        <begin position="1219"/>
        <end position="1483"/>
    </location>
</feature>
<evidence type="ECO:0000256" key="9">
    <source>
        <dbReference type="ARBA" id="ARBA00048329"/>
    </source>
</evidence>
<feature type="region of interest" description="Disordered" evidence="11">
    <location>
        <begin position="433"/>
        <end position="524"/>
    </location>
</feature>
<evidence type="ECO:0000256" key="3">
    <source>
        <dbReference type="ARBA" id="ARBA00022527"/>
    </source>
</evidence>
<feature type="compositionally biased region" description="Polar residues" evidence="11">
    <location>
        <begin position="843"/>
        <end position="855"/>
    </location>
</feature>
<dbReference type="PROSITE" id="PS50011">
    <property type="entry name" value="PROTEIN_KINASE_DOM"/>
    <property type="match status" value="1"/>
</dbReference>
<feature type="region of interest" description="Disordered" evidence="11">
    <location>
        <begin position="41"/>
        <end position="163"/>
    </location>
</feature>
<dbReference type="VEuPathDB" id="FungiDB:CXQ85_000948"/>
<dbReference type="Proteomes" id="UP000244309">
    <property type="component" value="Unassembled WGS sequence"/>
</dbReference>
<feature type="compositionally biased region" description="Polar residues" evidence="11">
    <location>
        <begin position="986"/>
        <end position="997"/>
    </location>
</feature>
<feature type="compositionally biased region" description="Low complexity" evidence="11">
    <location>
        <begin position="438"/>
        <end position="449"/>
    </location>
</feature>
<dbReference type="InterPro" id="IPR011009">
    <property type="entry name" value="Kinase-like_dom_sf"/>
</dbReference>
<dbReference type="InterPro" id="IPR017441">
    <property type="entry name" value="Protein_kinase_ATP_BS"/>
</dbReference>
<dbReference type="EC" id="2.7.11.25" evidence="2"/>
<comment type="caution">
    <text evidence="14">The sequence shown here is derived from an EMBL/GenBank/DDBJ whole genome shotgun (WGS) entry which is preliminary data.</text>
</comment>
<keyword evidence="4" id="KW-0808">Transferase</keyword>
<feature type="compositionally biased region" description="Polar residues" evidence="11">
    <location>
        <begin position="866"/>
        <end position="875"/>
    </location>
</feature>
<feature type="compositionally biased region" description="Basic and acidic residues" evidence="11">
    <location>
        <begin position="856"/>
        <end position="865"/>
    </location>
</feature>
<evidence type="ECO:0000313" key="14">
    <source>
        <dbReference type="EMBL" id="PVH18665.1"/>
    </source>
</evidence>
<keyword evidence="15" id="KW-1185">Reference proteome</keyword>
<evidence type="ECO:0000259" key="12">
    <source>
        <dbReference type="PROSITE" id="PS50011"/>
    </source>
</evidence>
<name>A0A2V1ALL9_9ASCO</name>
<keyword evidence="7 10" id="KW-0067">ATP-binding</keyword>
<dbReference type="Pfam" id="PF00069">
    <property type="entry name" value="Pkinase"/>
    <property type="match status" value="1"/>
</dbReference>
<feature type="region of interest" description="Disordered" evidence="11">
    <location>
        <begin position="180"/>
        <end position="203"/>
    </location>
</feature>
<dbReference type="FunFam" id="1.10.510.10:FF:000182">
    <property type="entry name" value="MAP kinase kinase kinase mkh1"/>
    <property type="match status" value="1"/>
</dbReference>
<evidence type="ECO:0000256" key="8">
    <source>
        <dbReference type="ARBA" id="ARBA00047559"/>
    </source>
</evidence>
<keyword evidence="3" id="KW-0723">Serine/threonine-protein kinase</keyword>
<dbReference type="Gene3D" id="1.10.150.50">
    <property type="entry name" value="Transcription Factor, Ets-1"/>
    <property type="match status" value="1"/>
</dbReference>
<keyword evidence="5 10" id="KW-0547">Nucleotide-binding</keyword>
<dbReference type="OrthoDB" id="266718at2759"/>
<dbReference type="SUPFAM" id="SSF56112">
    <property type="entry name" value="Protein kinase-like (PK-like)"/>
    <property type="match status" value="1"/>
</dbReference>
<reference evidence="14 15" key="1">
    <citation type="submission" date="2017-12" db="EMBL/GenBank/DDBJ databases">
        <title>Genome Sequence of a Multidrug-Resistant Candida haemulonii Isolate from a Patient with Chronic Leg Ulcers in Israel.</title>
        <authorList>
            <person name="Chow N.A."/>
            <person name="Gade L."/>
            <person name="Batra D."/>
            <person name="Rowe L.A."/>
            <person name="Ben-Ami R."/>
            <person name="Loparev V.N."/>
            <person name="Litvintseva A.P."/>
        </authorList>
    </citation>
    <scope>NUCLEOTIDE SEQUENCE [LARGE SCALE GENOMIC DNA]</scope>
    <source>
        <strain evidence="14 15">B11899</strain>
    </source>
</reference>
<dbReference type="EMBL" id="PKFO01000001">
    <property type="protein sequence ID" value="PVH18665.1"/>
    <property type="molecule type" value="Genomic_DNA"/>
</dbReference>
<feature type="compositionally biased region" description="Polar residues" evidence="11">
    <location>
        <begin position="231"/>
        <end position="248"/>
    </location>
</feature>
<feature type="region of interest" description="Disordered" evidence="11">
    <location>
        <begin position="1096"/>
        <end position="1131"/>
    </location>
</feature>
<dbReference type="Gene3D" id="1.10.510.10">
    <property type="entry name" value="Transferase(Phosphotransferase) domain 1"/>
    <property type="match status" value="1"/>
</dbReference>
<evidence type="ECO:0000256" key="2">
    <source>
        <dbReference type="ARBA" id="ARBA00012406"/>
    </source>
</evidence>
<feature type="compositionally biased region" description="Basic residues" evidence="11">
    <location>
        <begin position="477"/>
        <end position="488"/>
    </location>
</feature>
<feature type="region of interest" description="Disordered" evidence="11">
    <location>
        <begin position="793"/>
        <end position="884"/>
    </location>
</feature>
<dbReference type="PANTHER" id="PTHR11584:SF369">
    <property type="entry name" value="MITOGEN-ACTIVATED PROTEIN KINASE KINASE KINASE 19-RELATED"/>
    <property type="match status" value="1"/>
</dbReference>
<evidence type="ECO:0000256" key="7">
    <source>
        <dbReference type="ARBA" id="ARBA00022840"/>
    </source>
</evidence>
<feature type="compositionally biased region" description="Polar residues" evidence="11">
    <location>
        <begin position="930"/>
        <end position="946"/>
    </location>
</feature>
<dbReference type="InterPro" id="IPR001660">
    <property type="entry name" value="SAM"/>
</dbReference>
<evidence type="ECO:0000313" key="15">
    <source>
        <dbReference type="Proteomes" id="UP000244309"/>
    </source>
</evidence>
<accession>A0A2V1ALL9</accession>
<feature type="region of interest" description="Disordered" evidence="11">
    <location>
        <begin position="546"/>
        <end position="626"/>
    </location>
</feature>
<organism evidence="14 15">
    <name type="scientific">Candidozyma haemuli</name>
    <dbReference type="NCBI Taxonomy" id="45357"/>
    <lineage>
        <taxon>Eukaryota</taxon>
        <taxon>Fungi</taxon>
        <taxon>Dikarya</taxon>
        <taxon>Ascomycota</taxon>
        <taxon>Saccharomycotina</taxon>
        <taxon>Pichiomycetes</taxon>
        <taxon>Metschnikowiaceae</taxon>
        <taxon>Candidozyma</taxon>
    </lineage>
</organism>
<feature type="compositionally biased region" description="Polar residues" evidence="11">
    <location>
        <begin position="48"/>
        <end position="79"/>
    </location>
</feature>
<feature type="compositionally biased region" description="Polar residues" evidence="11">
    <location>
        <begin position="1105"/>
        <end position="1115"/>
    </location>
</feature>
<feature type="compositionally biased region" description="Low complexity" evidence="11">
    <location>
        <begin position="585"/>
        <end position="603"/>
    </location>
</feature>
<dbReference type="STRING" id="45357.A0A2V1ALL9"/>
<feature type="compositionally biased region" description="Low complexity" evidence="11">
    <location>
        <begin position="947"/>
        <end position="962"/>
    </location>
</feature>
<feature type="region of interest" description="Disordered" evidence="11">
    <location>
        <begin position="1149"/>
        <end position="1178"/>
    </location>
</feature>
<evidence type="ECO:0000256" key="6">
    <source>
        <dbReference type="ARBA" id="ARBA00022777"/>
    </source>
</evidence>
<feature type="domain" description="SAM" evidence="13">
    <location>
        <begin position="336"/>
        <end position="390"/>
    </location>
</feature>
<dbReference type="PANTHER" id="PTHR11584">
    <property type="entry name" value="SERINE/THREONINE PROTEIN KINASE"/>
    <property type="match status" value="1"/>
</dbReference>
<dbReference type="PROSITE" id="PS00107">
    <property type="entry name" value="PROTEIN_KINASE_ATP"/>
    <property type="match status" value="1"/>
</dbReference>
<gene>
    <name evidence="14" type="ORF">CXQ85_000948</name>
</gene>
<dbReference type="GO" id="GO:0030447">
    <property type="term" value="P:filamentous growth"/>
    <property type="evidence" value="ECO:0007669"/>
    <property type="project" value="UniProtKB-ARBA"/>
</dbReference>
<dbReference type="SUPFAM" id="SSF47769">
    <property type="entry name" value="SAM/Pointed domain"/>
    <property type="match status" value="1"/>
</dbReference>
<feature type="compositionally biased region" description="Basic residues" evidence="11">
    <location>
        <begin position="559"/>
        <end position="572"/>
    </location>
</feature>
<keyword evidence="6" id="KW-0418">Kinase</keyword>
<feature type="region of interest" description="Disordered" evidence="11">
    <location>
        <begin position="1"/>
        <end position="29"/>
    </location>
</feature>
<dbReference type="GO" id="GO:0005524">
    <property type="term" value="F:ATP binding"/>
    <property type="evidence" value="ECO:0007669"/>
    <property type="project" value="UniProtKB-UniRule"/>
</dbReference>
<dbReference type="PROSITE" id="PS50105">
    <property type="entry name" value="SAM_DOMAIN"/>
    <property type="match status" value="1"/>
</dbReference>
<dbReference type="PROSITE" id="PS00108">
    <property type="entry name" value="PROTEIN_KINASE_ST"/>
    <property type="match status" value="1"/>
</dbReference>
<dbReference type="GO" id="GO:0004709">
    <property type="term" value="F:MAP kinase kinase kinase activity"/>
    <property type="evidence" value="ECO:0007669"/>
    <property type="project" value="UniProtKB-EC"/>
</dbReference>
<evidence type="ECO:0000256" key="5">
    <source>
        <dbReference type="ARBA" id="ARBA00022741"/>
    </source>
</evidence>
<dbReference type="GeneID" id="37006279"/>
<comment type="catalytic activity">
    <reaction evidence="8">
        <text>L-threonyl-[protein] + ATP = O-phospho-L-threonyl-[protein] + ADP + H(+)</text>
        <dbReference type="Rhea" id="RHEA:46608"/>
        <dbReference type="Rhea" id="RHEA-COMP:11060"/>
        <dbReference type="Rhea" id="RHEA-COMP:11605"/>
        <dbReference type="ChEBI" id="CHEBI:15378"/>
        <dbReference type="ChEBI" id="CHEBI:30013"/>
        <dbReference type="ChEBI" id="CHEBI:30616"/>
        <dbReference type="ChEBI" id="CHEBI:61977"/>
        <dbReference type="ChEBI" id="CHEBI:456216"/>
        <dbReference type="EC" id="2.7.11.25"/>
    </reaction>
</comment>
<dbReference type="SMART" id="SM00220">
    <property type="entry name" value="S_TKc"/>
    <property type="match status" value="1"/>
</dbReference>
<dbReference type="InterPro" id="IPR008271">
    <property type="entry name" value="Ser/Thr_kinase_AS"/>
</dbReference>
<evidence type="ECO:0000256" key="10">
    <source>
        <dbReference type="PROSITE-ProRule" id="PRU10141"/>
    </source>
</evidence>
<evidence type="ECO:0000256" key="1">
    <source>
        <dbReference type="ARBA" id="ARBA00006529"/>
    </source>
</evidence>
<proteinExistence type="inferred from homology"/>
<feature type="binding site" evidence="10">
    <location>
        <position position="1248"/>
    </location>
    <ligand>
        <name>ATP</name>
        <dbReference type="ChEBI" id="CHEBI:30616"/>
    </ligand>
</feature>
<dbReference type="InterPro" id="IPR000719">
    <property type="entry name" value="Prot_kinase_dom"/>
</dbReference>
<feature type="region of interest" description="Disordered" evidence="11">
    <location>
        <begin position="231"/>
        <end position="309"/>
    </location>
</feature>
<feature type="region of interest" description="Disordered" evidence="11">
    <location>
        <begin position="899"/>
        <end position="1038"/>
    </location>
</feature>
<dbReference type="InterPro" id="IPR013761">
    <property type="entry name" value="SAM/pointed_sf"/>
</dbReference>
<evidence type="ECO:0000256" key="4">
    <source>
        <dbReference type="ARBA" id="ARBA00022679"/>
    </source>
</evidence>
<comment type="catalytic activity">
    <reaction evidence="9">
        <text>L-seryl-[protein] + ATP = O-phospho-L-seryl-[protein] + ADP + H(+)</text>
        <dbReference type="Rhea" id="RHEA:17989"/>
        <dbReference type="Rhea" id="RHEA-COMP:9863"/>
        <dbReference type="Rhea" id="RHEA-COMP:11604"/>
        <dbReference type="ChEBI" id="CHEBI:15378"/>
        <dbReference type="ChEBI" id="CHEBI:29999"/>
        <dbReference type="ChEBI" id="CHEBI:30616"/>
        <dbReference type="ChEBI" id="CHEBI:83421"/>
        <dbReference type="ChEBI" id="CHEBI:456216"/>
        <dbReference type="EC" id="2.7.11.25"/>
    </reaction>
</comment>
<feature type="compositionally biased region" description="Low complexity" evidence="11">
    <location>
        <begin position="291"/>
        <end position="309"/>
    </location>
</feature>
<feature type="compositionally biased region" description="Basic residues" evidence="11">
    <location>
        <begin position="1151"/>
        <end position="1160"/>
    </location>
</feature>
<sequence>MSWLPLDNDPNKRSASYDISRARPPSAYHDIEAPQRIVSDDVMIRNRGQPSPSSITSFGDSFLSHGSDSQRQSVGSYPVNTVYEPDFEKPMADGQSKFMETFSRTSSTSSRRVGVNEEDQKPVQPETQPRMNPSTSSSNVNSFSFSEADESTREFHYSPSKSEFGDGLENADFVSIKTSPMSQSEDELNTIQSSSPPKSLMSGNSNMVGSIIGKYDYSASALALNPNTDSRGTAASLTPSSAYSNGSRPNLHLPEIATDERTLKEPVKTDTQDNRSSQESANSKRKEHLRNNSASSTISTTSTSSTLTKNNNQQRFLRYAMGAHSSQPALNPTTRWSMDNVIAWLDYNGFSSSWKETFKRNEISGNRFLELGNYDSTSMIWKQFSRSLGVGDDKSIVDRFIHLLRSELYQLDYPSSATSATLVPPEIEVQKRAENRKSSATLTTHLSSSVPTKPRPYSYVDPSSAKANPLRDQSQSHSHKFFRLHHRTLSSESTKANASTASLSSYNPGHRSATDDPRNSTGQRMSGIFSSIWKYSGDKAAGIVKQVHPSSGSSGGRHSSGHKKTSHGSSSHRRAESSGRNNSFLNRDSLLSLQRSQDDSTLSPISTNSTGYPPFEVGESSAESDRSLSAEIKKEQLDARYLPVPKSTLEDESKLILLSKDNVSFKPLRIYSKDLDDLDSLRKKIFKSLDLLNFGVITFHLTDFDCIPGEPMTDDVIVQALRQSSLSKIHVQQIVNSPGTNTISSTSSDARSFDLTGDNNGRMYPATPQYLLQDARDKGVDYINFKDHEAFSQIKNPKDARSPAASFQHPLKLTIPANRRGTKKPTLNHGAAQQGSRKVEFTHQATTPSAQSDLTEVSKKSKSDKSPNLPNSSSFKDGLASDDKNSLSTKAIRSAIFKEGASRASSSGSEYERSSNFVAKRKAPPPPTGSVRSGRTLSGASISPALSRNGSGRRVSSKSSSLRRSEEDPNAFTENEFSFDDAPSFTARTPSRASQRQDQPDEDADNDDFFVKPMAEKQEHTSGETNNDSDSEEDFFMKPTRNIQSAELREMNVRPPVEEVYNNLEKYFPNTNLDKPIIDASPESPVAQVVNPKRTFPTQRKESISRTFSNANNSPVNPPTDEDGIIPSEGSGKFFKRMKTIRTVANEARNKRLASQRANKKFPEPPAKAADEKSGNSLRRTNTKLWGQKVIEVTSAEIEKGFVSRIRSNTSSKFEEFAWIKGELIGRGSFGSVYLALNVTTGEMLAVKQVVVNDSWNKTSDGLDALHKEVETMKDLDHLNIVQYLGFEQKKNTYSLFLEYVGGGSISSCLKSFGKFDEPLVKFITQQVLEGLKYLHSNGILHRDLKADNLLLETDGTCKISDFGISKKSQDIYSNNAEMSMQGTVFWMAPEVIHNIVEDKKQGYSAKVDIWSLGCVVLEMFAGQRPWSNEAVISAIYKIGKTKLAPPIPEDVSDEAKDFLKQCFTTDSQIRPTAEKLLEHPFMKRDPNFRFNETKLREAIKFNTRRV</sequence>
<comment type="similarity">
    <text evidence="1">Belongs to the protein kinase superfamily. STE Ser/Thr protein kinase family. MAP kinase kinase kinase subfamily.</text>
</comment>
<evidence type="ECO:0000256" key="11">
    <source>
        <dbReference type="SAM" id="MobiDB-lite"/>
    </source>
</evidence>
<dbReference type="RefSeq" id="XP_025339605.1">
    <property type="nucleotide sequence ID" value="XM_025484674.1"/>
</dbReference>
<evidence type="ECO:0000259" key="13">
    <source>
        <dbReference type="PROSITE" id="PS50105"/>
    </source>
</evidence>